<feature type="domain" description="Thioredoxin" evidence="1">
    <location>
        <begin position="7"/>
        <end position="98"/>
    </location>
</feature>
<proteinExistence type="predicted"/>
<organism evidence="2 3">
    <name type="scientific">Hymenobacter aerilatus</name>
    <dbReference type="NCBI Taxonomy" id="2932251"/>
    <lineage>
        <taxon>Bacteria</taxon>
        <taxon>Pseudomonadati</taxon>
        <taxon>Bacteroidota</taxon>
        <taxon>Cytophagia</taxon>
        <taxon>Cytophagales</taxon>
        <taxon>Hymenobacteraceae</taxon>
        <taxon>Hymenobacter</taxon>
    </lineage>
</organism>
<reference evidence="2 3" key="1">
    <citation type="submission" date="2022-04" db="EMBL/GenBank/DDBJ databases">
        <title>Hymenobacter sp. isolated from the air.</title>
        <authorList>
            <person name="Won M."/>
            <person name="Lee C.-M."/>
            <person name="Woen H.-Y."/>
            <person name="Kwon S.-W."/>
        </authorList>
    </citation>
    <scope>NUCLEOTIDE SEQUENCE [LARGE SCALE GENOMIC DNA]</scope>
    <source>
        <strain evidence="3">5413 J-13</strain>
    </source>
</reference>
<gene>
    <name evidence="2" type="ORF">MUN82_09485</name>
</gene>
<evidence type="ECO:0000259" key="1">
    <source>
        <dbReference type="Pfam" id="PF00085"/>
    </source>
</evidence>
<accession>A0A8T9SZL4</accession>
<name>A0A8T9SZL4_9BACT</name>
<dbReference type="InterPro" id="IPR036249">
    <property type="entry name" value="Thioredoxin-like_sf"/>
</dbReference>
<dbReference type="EMBL" id="CP095053">
    <property type="protein sequence ID" value="UOR07315.1"/>
    <property type="molecule type" value="Genomic_DNA"/>
</dbReference>
<protein>
    <submittedName>
        <fullName evidence="2">Thioredoxin family protein</fullName>
    </submittedName>
</protein>
<dbReference type="InterPro" id="IPR013766">
    <property type="entry name" value="Thioredoxin_domain"/>
</dbReference>
<sequence>MKIIDTNDEGLRTLIHDYPKVIAKFTSANCAICDLLAPPFEKFAAEPAYQGIAFLRLDSDQNPVAKKMMDERIAPFFVIYYKGRMLECDTLKTEEEVKDYLTQLLAYVPASVV</sequence>
<evidence type="ECO:0000313" key="3">
    <source>
        <dbReference type="Proteomes" id="UP000829925"/>
    </source>
</evidence>
<dbReference type="Gene3D" id="3.40.30.10">
    <property type="entry name" value="Glutaredoxin"/>
    <property type="match status" value="1"/>
</dbReference>
<dbReference type="Proteomes" id="UP000829925">
    <property type="component" value="Chromosome"/>
</dbReference>
<dbReference type="CDD" id="cd02947">
    <property type="entry name" value="TRX_family"/>
    <property type="match status" value="1"/>
</dbReference>
<dbReference type="AlphaFoldDB" id="A0A8T9SZL4"/>
<evidence type="ECO:0000313" key="2">
    <source>
        <dbReference type="EMBL" id="UOR07315.1"/>
    </source>
</evidence>
<dbReference type="Pfam" id="PF00085">
    <property type="entry name" value="Thioredoxin"/>
    <property type="match status" value="1"/>
</dbReference>
<dbReference type="SUPFAM" id="SSF52833">
    <property type="entry name" value="Thioredoxin-like"/>
    <property type="match status" value="1"/>
</dbReference>
<dbReference type="RefSeq" id="WP_245096971.1">
    <property type="nucleotide sequence ID" value="NZ_CP095053.1"/>
</dbReference>
<keyword evidence="3" id="KW-1185">Reference proteome</keyword>
<dbReference type="KEGG" id="haei:MUN82_09485"/>